<dbReference type="Proteomes" id="UP000095003">
    <property type="component" value="Unassembled WGS sequence"/>
</dbReference>
<sequence length="297" mass="33626">MNISIKQRRKIGKWCRAMLFVAPALLCYIIFSIIPIFNTIELSFYEWDGASALMNFVGLDNYKAIFQNEIFWKALSHNIFWILFTVFIPTIFGIILAVLLNQSFVKGRLLFRVIFYMPAIVSMVAVGIVWNWILNPEFGILNRALKFIGLDFLAFNWLGDEHTVMWALLIAGSWVHYGFCMVITMAALSGLDACYVEAAKLEGANPVQTFFYVTLPLLKNTFTLLVLNSLIGSFKVFEIVYIMTKGGPYHSSEVISTLMYRTAFMDSEFGMGSAVAVVLSVIIAVCSAVYMKYSEKE</sequence>
<feature type="transmembrane region" description="Helical" evidence="7">
    <location>
        <begin position="14"/>
        <end position="37"/>
    </location>
</feature>
<evidence type="ECO:0000256" key="5">
    <source>
        <dbReference type="ARBA" id="ARBA00022989"/>
    </source>
</evidence>
<dbReference type="PROSITE" id="PS50928">
    <property type="entry name" value="ABC_TM1"/>
    <property type="match status" value="1"/>
</dbReference>
<feature type="domain" description="ABC transmembrane type-1" evidence="8">
    <location>
        <begin position="75"/>
        <end position="290"/>
    </location>
</feature>
<evidence type="ECO:0000259" key="8">
    <source>
        <dbReference type="PROSITE" id="PS50928"/>
    </source>
</evidence>
<dbReference type="Pfam" id="PF00528">
    <property type="entry name" value="BPD_transp_1"/>
    <property type="match status" value="1"/>
</dbReference>
<keyword evidence="6 7" id="KW-0472">Membrane</keyword>
<dbReference type="GO" id="GO:0055085">
    <property type="term" value="P:transmembrane transport"/>
    <property type="evidence" value="ECO:0007669"/>
    <property type="project" value="InterPro"/>
</dbReference>
<dbReference type="InterPro" id="IPR000515">
    <property type="entry name" value="MetI-like"/>
</dbReference>
<feature type="transmembrane region" description="Helical" evidence="7">
    <location>
        <begin position="209"/>
        <end position="231"/>
    </location>
</feature>
<evidence type="ECO:0000313" key="10">
    <source>
        <dbReference type="Proteomes" id="UP000095003"/>
    </source>
</evidence>
<proteinExistence type="inferred from homology"/>
<feature type="transmembrane region" description="Helical" evidence="7">
    <location>
        <begin position="113"/>
        <end position="133"/>
    </location>
</feature>
<dbReference type="CDD" id="cd06261">
    <property type="entry name" value="TM_PBP2"/>
    <property type="match status" value="1"/>
</dbReference>
<evidence type="ECO:0000256" key="3">
    <source>
        <dbReference type="ARBA" id="ARBA00022475"/>
    </source>
</evidence>
<dbReference type="InterPro" id="IPR035906">
    <property type="entry name" value="MetI-like_sf"/>
</dbReference>
<comment type="subcellular location">
    <subcellularLocation>
        <location evidence="1 7">Cell membrane</location>
        <topology evidence="1 7">Multi-pass membrane protein</topology>
    </subcellularLocation>
</comment>
<dbReference type="RefSeq" id="WP_069159158.1">
    <property type="nucleotide sequence ID" value="NZ_DBFYTC010000195.1"/>
</dbReference>
<feature type="transmembrane region" description="Helical" evidence="7">
    <location>
        <begin position="269"/>
        <end position="291"/>
    </location>
</feature>
<dbReference type="PANTHER" id="PTHR30193:SF37">
    <property type="entry name" value="INNER MEMBRANE ABC TRANSPORTER PERMEASE PROTEIN YCJO"/>
    <property type="match status" value="1"/>
</dbReference>
<feature type="transmembrane region" description="Helical" evidence="7">
    <location>
        <begin position="164"/>
        <end position="188"/>
    </location>
</feature>
<evidence type="ECO:0000256" key="2">
    <source>
        <dbReference type="ARBA" id="ARBA00022448"/>
    </source>
</evidence>
<dbReference type="GO" id="GO:0005886">
    <property type="term" value="C:plasma membrane"/>
    <property type="evidence" value="ECO:0007669"/>
    <property type="project" value="UniProtKB-SubCell"/>
</dbReference>
<comment type="caution">
    <text evidence="9">The sequence shown here is derived from an EMBL/GenBank/DDBJ whole genome shotgun (WGS) entry which is preliminary data.</text>
</comment>
<keyword evidence="2 7" id="KW-0813">Transport</keyword>
<dbReference type="Gene3D" id="1.10.3720.10">
    <property type="entry name" value="MetI-like"/>
    <property type="match status" value="1"/>
</dbReference>
<evidence type="ECO:0000313" key="9">
    <source>
        <dbReference type="EMBL" id="ODM08187.1"/>
    </source>
</evidence>
<keyword evidence="4 7" id="KW-0812">Transmembrane</keyword>
<dbReference type="EMBL" id="MCGI01000006">
    <property type="protein sequence ID" value="ODM08187.1"/>
    <property type="molecule type" value="Genomic_DNA"/>
</dbReference>
<evidence type="ECO:0000256" key="4">
    <source>
        <dbReference type="ARBA" id="ARBA00022692"/>
    </source>
</evidence>
<comment type="similarity">
    <text evidence="7">Belongs to the binding-protein-dependent transport system permease family.</text>
</comment>
<dbReference type="SUPFAM" id="SSF161098">
    <property type="entry name" value="MetI-like"/>
    <property type="match status" value="1"/>
</dbReference>
<protein>
    <submittedName>
        <fullName evidence="9">Lactose transport system permease protein LacF</fullName>
    </submittedName>
</protein>
<organism evidence="9 10">
    <name type="scientific">Eisenbergiella tayi</name>
    <dbReference type="NCBI Taxonomy" id="1432052"/>
    <lineage>
        <taxon>Bacteria</taxon>
        <taxon>Bacillati</taxon>
        <taxon>Bacillota</taxon>
        <taxon>Clostridia</taxon>
        <taxon>Lachnospirales</taxon>
        <taxon>Lachnospiraceae</taxon>
        <taxon>Eisenbergiella</taxon>
    </lineage>
</organism>
<accession>A0A1E3AHQ1</accession>
<evidence type="ECO:0000256" key="7">
    <source>
        <dbReference type="RuleBase" id="RU363032"/>
    </source>
</evidence>
<keyword evidence="3" id="KW-1003">Cell membrane</keyword>
<evidence type="ECO:0000256" key="6">
    <source>
        <dbReference type="ARBA" id="ARBA00023136"/>
    </source>
</evidence>
<gene>
    <name evidence="9" type="primary">lacF_39</name>
    <name evidence="9" type="ORF">BEH84_05512</name>
</gene>
<name>A0A1E3AHQ1_9FIRM</name>
<keyword evidence="5 7" id="KW-1133">Transmembrane helix</keyword>
<dbReference type="InterPro" id="IPR051393">
    <property type="entry name" value="ABC_transporter_permease"/>
</dbReference>
<feature type="transmembrane region" description="Helical" evidence="7">
    <location>
        <begin position="79"/>
        <end position="101"/>
    </location>
</feature>
<dbReference type="AlphaFoldDB" id="A0A1E3AHQ1"/>
<reference evidence="9 10" key="1">
    <citation type="submission" date="2016-07" db="EMBL/GenBank/DDBJ databases">
        <title>Characterization of isolates of Eisenbergiella tayi derived from blood cultures, using whole genome sequencing.</title>
        <authorList>
            <person name="Burdz T."/>
            <person name="Wiebe D."/>
            <person name="Huynh C."/>
            <person name="Bernard K."/>
        </authorList>
    </citation>
    <scope>NUCLEOTIDE SEQUENCE [LARGE SCALE GENOMIC DNA]</scope>
    <source>
        <strain evidence="9 10">NML 120489</strain>
    </source>
</reference>
<dbReference type="GeneID" id="93301380"/>
<evidence type="ECO:0000256" key="1">
    <source>
        <dbReference type="ARBA" id="ARBA00004651"/>
    </source>
</evidence>
<dbReference type="PANTHER" id="PTHR30193">
    <property type="entry name" value="ABC TRANSPORTER PERMEASE PROTEIN"/>
    <property type="match status" value="1"/>
</dbReference>